<dbReference type="Pfam" id="PF05930">
    <property type="entry name" value="Phage_AlpA"/>
    <property type="match status" value="1"/>
</dbReference>
<gene>
    <name evidence="1" type="ORF">GCM10011358_30610</name>
</gene>
<accession>A0ABQ1QT26</accession>
<dbReference type="InterPro" id="IPR009061">
    <property type="entry name" value="DNA-bd_dom_put_sf"/>
</dbReference>
<dbReference type="InterPro" id="IPR052931">
    <property type="entry name" value="Prophage_regulatory_activator"/>
</dbReference>
<comment type="caution">
    <text evidence="1">The sequence shown here is derived from an EMBL/GenBank/DDBJ whole genome shotgun (WGS) entry which is preliminary data.</text>
</comment>
<keyword evidence="2" id="KW-1185">Reference proteome</keyword>
<evidence type="ECO:0000313" key="2">
    <source>
        <dbReference type="Proteomes" id="UP000617355"/>
    </source>
</evidence>
<reference evidence="2" key="1">
    <citation type="journal article" date="2019" name="Int. J. Syst. Evol. Microbiol.">
        <title>The Global Catalogue of Microorganisms (GCM) 10K type strain sequencing project: providing services to taxonomists for standard genome sequencing and annotation.</title>
        <authorList>
            <consortium name="The Broad Institute Genomics Platform"/>
            <consortium name="The Broad Institute Genome Sequencing Center for Infectious Disease"/>
            <person name="Wu L."/>
            <person name="Ma J."/>
        </authorList>
    </citation>
    <scope>NUCLEOTIDE SEQUENCE [LARGE SCALE GENOMIC DNA]</scope>
    <source>
        <strain evidence="2">CGMCC 1.12922</strain>
    </source>
</reference>
<dbReference type="SUPFAM" id="SSF46955">
    <property type="entry name" value="Putative DNA-binding domain"/>
    <property type="match status" value="1"/>
</dbReference>
<sequence length="66" mass="7492">MQNTYPERLLPLHAVVDATGYQRATIYRKITQGAFPPPVKIGRASRWPESEIQKWIAARIAERTAA</sequence>
<evidence type="ECO:0000313" key="1">
    <source>
        <dbReference type="EMBL" id="GGD44719.1"/>
    </source>
</evidence>
<proteinExistence type="predicted"/>
<dbReference type="EMBL" id="BMGI01000005">
    <property type="protein sequence ID" value="GGD44719.1"/>
    <property type="molecule type" value="Genomic_DNA"/>
</dbReference>
<dbReference type="RefSeq" id="WP_188529376.1">
    <property type="nucleotide sequence ID" value="NZ_BMGI01000005.1"/>
</dbReference>
<dbReference type="InterPro" id="IPR010260">
    <property type="entry name" value="AlpA"/>
</dbReference>
<dbReference type="PANTHER" id="PTHR36154:SF1">
    <property type="entry name" value="DNA-BINDING TRANSCRIPTIONAL ACTIVATOR ALPA"/>
    <property type="match status" value="1"/>
</dbReference>
<dbReference type="PANTHER" id="PTHR36154">
    <property type="entry name" value="DNA-BINDING TRANSCRIPTIONAL ACTIVATOR ALPA"/>
    <property type="match status" value="1"/>
</dbReference>
<protein>
    <submittedName>
        <fullName evidence="1">Rha family transcriptional regulator</fullName>
    </submittedName>
</protein>
<dbReference type="Proteomes" id="UP000617355">
    <property type="component" value="Unassembled WGS sequence"/>
</dbReference>
<name>A0ABQ1QT26_9RHOB</name>
<organism evidence="1 2">
    <name type="scientific">Sinisalibacter lacisalsi</name>
    <dbReference type="NCBI Taxonomy" id="1526570"/>
    <lineage>
        <taxon>Bacteria</taxon>
        <taxon>Pseudomonadati</taxon>
        <taxon>Pseudomonadota</taxon>
        <taxon>Alphaproteobacteria</taxon>
        <taxon>Rhodobacterales</taxon>
        <taxon>Roseobacteraceae</taxon>
        <taxon>Sinisalibacter</taxon>
    </lineage>
</organism>
<dbReference type="Gene3D" id="1.10.238.160">
    <property type="match status" value="1"/>
</dbReference>